<dbReference type="Proteomes" id="UP000001941">
    <property type="component" value="Chromosome"/>
</dbReference>
<sequence>MMDGKIDWEEIWEKIYDDRMTIMKRDYAVDDWTTRSQDYSESRRSNNYEYGNKVLEVLRKRHLVSSDSQVIEVGSGPGTFVIPFAPHVGHYTAVEPAKGMIERIRENANESGITNYTIIPKIWQEVDVSASREKFDLLLSSTVIWMFRDIMEQVKRMEEVCRGTCCIAAGFGSVSGPELDLWESIMGDIPYPQYPEYPYIYNILYQNGRVPNVEVISSSSIRTAERLRTMYKVFYSLYTDYTPEVEEKITRYLEDHSQDLPEGKRVVREYQTAVVWWNPKQRQAGSN</sequence>
<dbReference type="HOGENOM" id="CLU_060275_0_0_2"/>
<feature type="domain" description="Methyltransferase" evidence="1">
    <location>
        <begin position="66"/>
        <end position="162"/>
    </location>
</feature>
<dbReference type="STRING" id="323259.Mhun_0207"/>
<protein>
    <recommendedName>
        <fullName evidence="1">Methyltransferase domain-containing protein</fullName>
    </recommendedName>
</protein>
<proteinExistence type="predicted"/>
<dbReference type="CDD" id="cd02440">
    <property type="entry name" value="AdoMet_MTases"/>
    <property type="match status" value="1"/>
</dbReference>
<dbReference type="KEGG" id="mhu:Mhun_0207"/>
<dbReference type="PANTHER" id="PTHR43667:SF2">
    <property type="entry name" value="FATTY ACID C-METHYL TRANSFERASE"/>
    <property type="match status" value="1"/>
</dbReference>
<evidence type="ECO:0000313" key="2">
    <source>
        <dbReference type="EMBL" id="ABD39980.1"/>
    </source>
</evidence>
<name>Q2FL95_METHJ</name>
<dbReference type="InParanoid" id="Q2FL95"/>
<dbReference type="SUPFAM" id="SSF53335">
    <property type="entry name" value="S-adenosyl-L-methionine-dependent methyltransferases"/>
    <property type="match status" value="1"/>
</dbReference>
<evidence type="ECO:0000313" key="3">
    <source>
        <dbReference type="Proteomes" id="UP000001941"/>
    </source>
</evidence>
<dbReference type="Gene3D" id="3.40.50.150">
    <property type="entry name" value="Vaccinia Virus protein VP39"/>
    <property type="match status" value="1"/>
</dbReference>
<dbReference type="PANTHER" id="PTHR43667">
    <property type="entry name" value="CYCLOPROPANE-FATTY-ACYL-PHOSPHOLIPID SYNTHASE"/>
    <property type="match status" value="1"/>
</dbReference>
<accession>Q2FL95</accession>
<dbReference type="InterPro" id="IPR029063">
    <property type="entry name" value="SAM-dependent_MTases_sf"/>
</dbReference>
<dbReference type="eggNOG" id="arCOG01635">
    <property type="taxonomic scope" value="Archaea"/>
</dbReference>
<dbReference type="InterPro" id="IPR050723">
    <property type="entry name" value="CFA/CMAS"/>
</dbReference>
<reference evidence="3" key="1">
    <citation type="journal article" date="2016" name="Stand. Genomic Sci.">
        <title>Complete genome sequence of Methanospirillum hungatei type strain JF1.</title>
        <authorList>
            <person name="Gunsalus R.P."/>
            <person name="Cook L.E."/>
            <person name="Crable B."/>
            <person name="Rohlin L."/>
            <person name="McDonald E."/>
            <person name="Mouttaki H."/>
            <person name="Sieber J.R."/>
            <person name="Poweleit N."/>
            <person name="Zhou H."/>
            <person name="Lapidus A.L."/>
            <person name="Daligault H.E."/>
            <person name="Land M."/>
            <person name="Gilna P."/>
            <person name="Ivanova N."/>
            <person name="Kyrpides N."/>
            <person name="Culley D.E."/>
            <person name="McInerney M.J."/>
        </authorList>
    </citation>
    <scope>NUCLEOTIDE SEQUENCE [LARGE SCALE GENOMIC DNA]</scope>
    <source>
        <strain evidence="3">ATCC 27890 / DSM 864 / NBRC 100397 / JF-1</strain>
    </source>
</reference>
<organism evidence="2 3">
    <name type="scientific">Methanospirillum hungatei JF-1 (strain ATCC 27890 / DSM 864 / NBRC 100397 / JF-1)</name>
    <dbReference type="NCBI Taxonomy" id="323259"/>
    <lineage>
        <taxon>Archaea</taxon>
        <taxon>Methanobacteriati</taxon>
        <taxon>Methanobacteriota</taxon>
        <taxon>Stenosarchaea group</taxon>
        <taxon>Methanomicrobia</taxon>
        <taxon>Methanomicrobiales</taxon>
        <taxon>Methanospirillaceae</taxon>
        <taxon>Methanospirillum</taxon>
    </lineage>
</organism>
<dbReference type="EMBL" id="CP000254">
    <property type="protein sequence ID" value="ABD39980.1"/>
    <property type="molecule type" value="Genomic_DNA"/>
</dbReference>
<dbReference type="AlphaFoldDB" id="Q2FL95"/>
<gene>
    <name evidence="2" type="ordered locus">Mhun_0207</name>
</gene>
<dbReference type="Pfam" id="PF13847">
    <property type="entry name" value="Methyltransf_31"/>
    <property type="match status" value="1"/>
</dbReference>
<dbReference type="EnsemblBacteria" id="ABD39980">
    <property type="protein sequence ID" value="ABD39980"/>
    <property type="gene ID" value="Mhun_0207"/>
</dbReference>
<dbReference type="InterPro" id="IPR025714">
    <property type="entry name" value="Methyltranfer_dom"/>
</dbReference>
<keyword evidence="3" id="KW-1185">Reference proteome</keyword>
<evidence type="ECO:0000259" key="1">
    <source>
        <dbReference type="Pfam" id="PF13847"/>
    </source>
</evidence>